<dbReference type="InterPro" id="IPR003423">
    <property type="entry name" value="OMP_efflux"/>
</dbReference>
<dbReference type="AlphaFoldDB" id="A0A411PGK2"/>
<dbReference type="RefSeq" id="WP_130598710.1">
    <property type="nucleotide sequence ID" value="NZ_CP036200.1"/>
</dbReference>
<dbReference type="KEGG" id="smai:EXU30_07215"/>
<dbReference type="EMBL" id="CP036200">
    <property type="protein sequence ID" value="QBF82510.1"/>
    <property type="molecule type" value="Genomic_DNA"/>
</dbReference>
<dbReference type="GO" id="GO:0015562">
    <property type="term" value="F:efflux transmembrane transporter activity"/>
    <property type="evidence" value="ECO:0007669"/>
    <property type="project" value="InterPro"/>
</dbReference>
<comment type="similarity">
    <text evidence="1 2">Belongs to the outer membrane factor (OMF) (TC 1.B.17) family.</text>
</comment>
<dbReference type="GO" id="GO:0009279">
    <property type="term" value="C:cell outer membrane"/>
    <property type="evidence" value="ECO:0007669"/>
    <property type="project" value="UniProtKB-SubCell"/>
</dbReference>
<sequence>MNKRKLTLAIALLLSGCSMTPEYDVEQVMTVDKVYLHQSNTTDVAASESHWWSSFNDPQLNLLIEQVQQQNLTIEVAAQRIQAAKAYQQAVSSFSIPTVSLGAGGFSYGISEKDPLLGDMVSGIQNPLNGQQLELIDKDQYGFMVGANISWEMDVFGKLDALSQAASIRLEQAEILQQGIVTLITTDLIHNYLQYRGAQERLAIAKQNIDEQQQTLEMVTSLVDAGYGSDLDLAKARAALAGVKASQVVFETAEKVHLYRIATLLGQHPSTVLDKFSAAELPVVTGKIPVGLPSDLLKRRTDIAFAERDMAAINQELGASIAAQYPSFYITASPATLAKNADDLFSSGSSAWLGFAGVTWDVFDGGRGDAMVELQQARFEQARLRYKQTVNDAFNEVETTLMTYGNSLMFHKQLAEAAEQSSKAVAKAKSLYKAGLIDYLQVLDAQRQDNQVKDAIVLAKLNVANNLLLVNKALGGDWQVPADTQTLAQAH</sequence>
<dbReference type="InterPro" id="IPR010131">
    <property type="entry name" value="MdtP/NodT-like"/>
</dbReference>
<dbReference type="Gene3D" id="2.20.200.10">
    <property type="entry name" value="Outer membrane efflux proteins (OEP)"/>
    <property type="match status" value="1"/>
</dbReference>
<dbReference type="SUPFAM" id="SSF56954">
    <property type="entry name" value="Outer membrane efflux proteins (OEP)"/>
    <property type="match status" value="1"/>
</dbReference>
<name>A0A411PGK2_9GAMM</name>
<feature type="signal peptide" evidence="2">
    <location>
        <begin position="1"/>
        <end position="20"/>
    </location>
</feature>
<dbReference type="PROSITE" id="PS51257">
    <property type="entry name" value="PROKAR_LIPOPROTEIN"/>
    <property type="match status" value="1"/>
</dbReference>
<reference evidence="3 4" key="1">
    <citation type="submission" date="2019-02" db="EMBL/GenBank/DDBJ databases">
        <title>Shewanella sp. D4-2 isolated from Dokdo Island.</title>
        <authorList>
            <person name="Baek K."/>
        </authorList>
    </citation>
    <scope>NUCLEOTIDE SEQUENCE [LARGE SCALE GENOMIC DNA]</scope>
    <source>
        <strain evidence="3 4">D4-2</strain>
    </source>
</reference>
<keyword evidence="2" id="KW-1134">Transmembrane beta strand</keyword>
<evidence type="ECO:0000256" key="1">
    <source>
        <dbReference type="ARBA" id="ARBA00007613"/>
    </source>
</evidence>
<dbReference type="Proteomes" id="UP000291106">
    <property type="component" value="Chromosome"/>
</dbReference>
<dbReference type="Gene3D" id="1.20.1600.10">
    <property type="entry name" value="Outer membrane efflux proteins (OEP)"/>
    <property type="match status" value="1"/>
</dbReference>
<gene>
    <name evidence="3" type="ORF">EXU30_07215</name>
</gene>
<feature type="chain" id="PRO_5018819476" evidence="2">
    <location>
        <begin position="21"/>
        <end position="491"/>
    </location>
</feature>
<accession>A0A411PGK2</accession>
<dbReference type="PANTHER" id="PTHR30203">
    <property type="entry name" value="OUTER MEMBRANE CATION EFFLUX PROTEIN"/>
    <property type="match status" value="1"/>
</dbReference>
<dbReference type="NCBIfam" id="TIGR01845">
    <property type="entry name" value="outer_NodT"/>
    <property type="match status" value="1"/>
</dbReference>
<keyword evidence="2" id="KW-0472">Membrane</keyword>
<keyword evidence="2" id="KW-0564">Palmitate</keyword>
<dbReference type="Pfam" id="PF02321">
    <property type="entry name" value="OEP"/>
    <property type="match status" value="2"/>
</dbReference>
<organism evidence="3 4">
    <name type="scientific">Shewanella maritima</name>
    <dbReference type="NCBI Taxonomy" id="2520507"/>
    <lineage>
        <taxon>Bacteria</taxon>
        <taxon>Pseudomonadati</taxon>
        <taxon>Pseudomonadota</taxon>
        <taxon>Gammaproteobacteria</taxon>
        <taxon>Alteromonadales</taxon>
        <taxon>Shewanellaceae</taxon>
        <taxon>Shewanella</taxon>
    </lineage>
</organism>
<dbReference type="OrthoDB" id="9770517at2"/>
<protein>
    <submittedName>
        <fullName evidence="3">Efflux transporter outer membrane subunit</fullName>
    </submittedName>
</protein>
<proteinExistence type="inferred from homology"/>
<evidence type="ECO:0000313" key="4">
    <source>
        <dbReference type="Proteomes" id="UP000291106"/>
    </source>
</evidence>
<dbReference type="PANTHER" id="PTHR30203:SF25">
    <property type="entry name" value="OUTER MEMBRANE PROTEIN-RELATED"/>
    <property type="match status" value="1"/>
</dbReference>
<keyword evidence="4" id="KW-1185">Reference proteome</keyword>
<evidence type="ECO:0000313" key="3">
    <source>
        <dbReference type="EMBL" id="QBF82510.1"/>
    </source>
</evidence>
<keyword evidence="2" id="KW-0732">Signal</keyword>
<keyword evidence="2" id="KW-0812">Transmembrane</keyword>
<evidence type="ECO:0000256" key="2">
    <source>
        <dbReference type="RuleBase" id="RU362097"/>
    </source>
</evidence>
<keyword evidence="2" id="KW-0449">Lipoprotein</keyword>
<comment type="subcellular location">
    <subcellularLocation>
        <location evidence="2">Cell outer membrane</location>
        <topology evidence="2">Lipid-anchor</topology>
    </subcellularLocation>
</comment>